<organism evidence="4 5">
    <name type="scientific">Cryptococcus deneoformans (strain JEC21 / ATCC MYA-565)</name>
    <name type="common">Cryptococcus neoformans var. neoformans serotype D</name>
    <dbReference type="NCBI Taxonomy" id="214684"/>
    <lineage>
        <taxon>Eukaryota</taxon>
        <taxon>Fungi</taxon>
        <taxon>Dikarya</taxon>
        <taxon>Basidiomycota</taxon>
        <taxon>Agaricomycotina</taxon>
        <taxon>Tremellomycetes</taxon>
        <taxon>Tremellales</taxon>
        <taxon>Cryptococcaceae</taxon>
        <taxon>Cryptococcus</taxon>
        <taxon>Cryptococcus neoformans species complex</taxon>
    </lineage>
</organism>
<name>Q5KGE5_CRYD1</name>
<dbReference type="InterPro" id="IPR050904">
    <property type="entry name" value="Adhesion/Biosynth-related"/>
</dbReference>
<dbReference type="GO" id="GO:0005615">
    <property type="term" value="C:extracellular space"/>
    <property type="evidence" value="ECO:0000318"/>
    <property type="project" value="GO_Central"/>
</dbReference>
<dbReference type="InterPro" id="IPR036378">
    <property type="entry name" value="FAS1_dom_sf"/>
</dbReference>
<dbReference type="OMA" id="RGIFSYQ"/>
<dbReference type="SMART" id="SM00554">
    <property type="entry name" value="FAS1"/>
    <property type="match status" value="1"/>
</dbReference>
<dbReference type="AlphaFoldDB" id="Q5KGE5"/>
<dbReference type="GeneID" id="3257486"/>
<dbReference type="Pfam" id="PF02469">
    <property type="entry name" value="Fasciclin"/>
    <property type="match status" value="1"/>
</dbReference>
<dbReference type="HOGENOM" id="CLU_051205_0_0_1"/>
<sequence length="439" mass="46826">MFFKTVPLLLLLVSPFLPSSLADPTEVDCPDTDLATYLISLINVLYYNGLTISEELIVHLSETDEGYELLEDLYMNADIWTFLAPTDEAWQTANIWPPFSSMTDHWGADLLALHSLQGEYSPSSVPSQGAEVASTYLEMKDEMNATSSNSQAYQAVVLYQGDNGGLVVDGWWGNATSWNGFVDTSSSLGLGNLEILPIDYVLAFPPSLSEAFATSGLSNMSSAIEVIGMTDELQQLTDNGFTIFAPIDSIWSDEAKSMMTNDSTAVPLVKNHYTTSYSLFSPMWASSGSFDLQVESGEVLTIKVDDDGGYSVVLGDVEAKIIKSDITLENGIMHVIDAVLLSPDSIMSSAGVTSSDGVVAVQTGLSSGSSSSSASGSLGLSSAEGIDSTGWASTTTGTNTSKQVVSEQQNSRAGRRTAVGVPLFMGLMFVRELALLSQL</sequence>
<protein>
    <submittedName>
        <fullName evidence="4">Expressed protein</fullName>
    </submittedName>
</protein>
<dbReference type="Gene3D" id="2.30.180.10">
    <property type="entry name" value="FAS1 domain"/>
    <property type="match status" value="2"/>
</dbReference>
<dbReference type="RefSeq" id="XP_571014.1">
    <property type="nucleotide sequence ID" value="XM_571014.2"/>
</dbReference>
<feature type="signal peptide" evidence="2">
    <location>
        <begin position="1"/>
        <end position="22"/>
    </location>
</feature>
<evidence type="ECO:0000259" key="3">
    <source>
        <dbReference type="PROSITE" id="PS50213"/>
    </source>
</evidence>
<evidence type="ECO:0000313" key="4">
    <source>
        <dbReference type="EMBL" id="AAW43707.1"/>
    </source>
</evidence>
<feature type="domain" description="FAS1" evidence="3">
    <location>
        <begin position="204"/>
        <end position="340"/>
    </location>
</feature>
<proteinExistence type="predicted"/>
<evidence type="ECO:0000256" key="1">
    <source>
        <dbReference type="SAM" id="MobiDB-lite"/>
    </source>
</evidence>
<dbReference type="PROSITE" id="PS50213">
    <property type="entry name" value="FAS1"/>
    <property type="match status" value="1"/>
</dbReference>
<dbReference type="EMBL" id="AE017345">
    <property type="protein sequence ID" value="AAW43707.1"/>
    <property type="molecule type" value="Genomic_DNA"/>
</dbReference>
<feature type="compositionally biased region" description="Polar residues" evidence="1">
    <location>
        <begin position="402"/>
        <end position="412"/>
    </location>
</feature>
<dbReference type="KEGG" id="cne:CNE03900"/>
<dbReference type="STRING" id="214684.Q5KGE5"/>
<dbReference type="OrthoDB" id="286301at2759"/>
<feature type="compositionally biased region" description="Low complexity" evidence="1">
    <location>
        <begin position="389"/>
        <end position="401"/>
    </location>
</feature>
<keyword evidence="2" id="KW-0732">Signal</keyword>
<evidence type="ECO:0000256" key="2">
    <source>
        <dbReference type="SAM" id="SignalP"/>
    </source>
</evidence>
<dbReference type="PANTHER" id="PTHR10900:SF122">
    <property type="entry name" value="FAS1 DOMAIN-CONTAINING PROTEIN"/>
    <property type="match status" value="1"/>
</dbReference>
<accession>Q5KGE5</accession>
<gene>
    <name evidence="4" type="ordered locus">CNE03900</name>
</gene>
<dbReference type="SUPFAM" id="SSF82153">
    <property type="entry name" value="FAS1 domain"/>
    <property type="match status" value="2"/>
</dbReference>
<dbReference type="VEuPathDB" id="FungiDB:CNE03900"/>
<dbReference type="InParanoid" id="Q5KGE5"/>
<evidence type="ECO:0000313" key="5">
    <source>
        <dbReference type="Proteomes" id="UP000002149"/>
    </source>
</evidence>
<dbReference type="PaxDb" id="214684-Q5KGE5"/>
<reference evidence="4 5" key="1">
    <citation type="journal article" date="2005" name="Science">
        <title>The genome of the basidiomycetous yeast and human pathogen Cryptococcus neoformans.</title>
        <authorList>
            <person name="Loftus B.J."/>
            <person name="Fung E."/>
            <person name="Roncaglia P."/>
            <person name="Rowley D."/>
            <person name="Amedeo P."/>
            <person name="Bruno D."/>
            <person name="Vamathevan J."/>
            <person name="Miranda M."/>
            <person name="Anderson I.J."/>
            <person name="Fraser J.A."/>
            <person name="Allen J.E."/>
            <person name="Bosdet I.E."/>
            <person name="Brent M.R."/>
            <person name="Chiu R."/>
            <person name="Doering T.L."/>
            <person name="Donlin M.J."/>
            <person name="D'Souza C.A."/>
            <person name="Fox D.S."/>
            <person name="Grinberg V."/>
            <person name="Fu J."/>
            <person name="Fukushima M."/>
            <person name="Haas B.J."/>
            <person name="Huang J.C."/>
            <person name="Janbon G."/>
            <person name="Jones S.J."/>
            <person name="Koo H.L."/>
            <person name="Krzywinski M.I."/>
            <person name="Kwon-Chung J.K."/>
            <person name="Lengeler K.B."/>
            <person name="Maiti R."/>
            <person name="Marra M.A."/>
            <person name="Marra R.E."/>
            <person name="Mathewson C.A."/>
            <person name="Mitchell T.G."/>
            <person name="Pertea M."/>
            <person name="Riggs F.R."/>
            <person name="Salzberg S.L."/>
            <person name="Schein J.E."/>
            <person name="Shvartsbeyn A."/>
            <person name="Shin H."/>
            <person name="Shumway M."/>
            <person name="Specht C.A."/>
            <person name="Suh B.B."/>
            <person name="Tenney A."/>
            <person name="Utterback T.R."/>
            <person name="Wickes B.L."/>
            <person name="Wortman J.R."/>
            <person name="Wye N.H."/>
            <person name="Kronstad J.W."/>
            <person name="Lodge J.K."/>
            <person name="Heitman J."/>
            <person name="Davis R.W."/>
            <person name="Fraser C.M."/>
            <person name="Hyman R.W."/>
        </authorList>
    </citation>
    <scope>NUCLEOTIDE SEQUENCE [LARGE SCALE GENOMIC DNA]</scope>
    <source>
        <strain evidence="5">JEC21 / ATCC MYA-565</strain>
    </source>
</reference>
<keyword evidence="5" id="KW-1185">Reference proteome</keyword>
<dbReference type="PANTHER" id="PTHR10900">
    <property type="entry name" value="PERIOSTIN-RELATED"/>
    <property type="match status" value="1"/>
</dbReference>
<dbReference type="InterPro" id="IPR000782">
    <property type="entry name" value="FAS1_domain"/>
</dbReference>
<feature type="region of interest" description="Disordered" evidence="1">
    <location>
        <begin position="389"/>
        <end position="412"/>
    </location>
</feature>
<accession>Q55RZ3</accession>
<dbReference type="Proteomes" id="UP000002149">
    <property type="component" value="Chromosome 5"/>
</dbReference>
<feature type="chain" id="PRO_5004258151" evidence="2">
    <location>
        <begin position="23"/>
        <end position="439"/>
    </location>
</feature>
<dbReference type="eggNOG" id="ENOG502SD3E">
    <property type="taxonomic scope" value="Eukaryota"/>
</dbReference>